<evidence type="ECO:0000259" key="16">
    <source>
        <dbReference type="Pfam" id="PF07715"/>
    </source>
</evidence>
<evidence type="ECO:0000256" key="14">
    <source>
        <dbReference type="SAM" id="SignalP"/>
    </source>
</evidence>
<dbReference type="InterPro" id="IPR037066">
    <property type="entry name" value="Plug_dom_sf"/>
</dbReference>
<keyword evidence="3" id="KW-1134">Transmembrane beta strand</keyword>
<feature type="domain" description="TonB-dependent receptor-like beta-barrel" evidence="15">
    <location>
        <begin position="287"/>
        <end position="741"/>
    </location>
</feature>
<dbReference type="RefSeq" id="WP_220795005.1">
    <property type="nucleotide sequence ID" value="NZ_BAQP01000024.1"/>
</dbReference>
<evidence type="ECO:0000256" key="6">
    <source>
        <dbReference type="ARBA" id="ARBA00022729"/>
    </source>
</evidence>
<keyword evidence="4" id="KW-0410">Iron transport</keyword>
<keyword evidence="8" id="KW-0406">Ion transport</keyword>
<dbReference type="Pfam" id="PF00593">
    <property type="entry name" value="TonB_dep_Rec_b-barrel"/>
    <property type="match status" value="1"/>
</dbReference>
<keyword evidence="18" id="KW-1185">Reference proteome</keyword>
<dbReference type="PANTHER" id="PTHR32552">
    <property type="entry name" value="FERRICHROME IRON RECEPTOR-RELATED"/>
    <property type="match status" value="1"/>
</dbReference>
<reference evidence="17" key="1">
    <citation type="submission" date="2013-04" db="EMBL/GenBank/DDBJ databases">
        <title>The genome sequencing project of 58 acetic acid bacteria.</title>
        <authorList>
            <person name="Okamoto-Kainuma A."/>
            <person name="Ishikawa M."/>
            <person name="Umino S."/>
            <person name="Koizumi Y."/>
            <person name="Shiwa Y."/>
            <person name="Yoshikawa H."/>
            <person name="Matsutani M."/>
            <person name="Matsushita K."/>
        </authorList>
    </citation>
    <scope>NUCLEOTIDE SEQUENCE</scope>
    <source>
        <strain evidence="17">DSM 12717</strain>
    </source>
</reference>
<feature type="domain" description="TonB-dependent receptor plug" evidence="16">
    <location>
        <begin position="84"/>
        <end position="183"/>
    </location>
</feature>
<dbReference type="SUPFAM" id="SSF56935">
    <property type="entry name" value="Porins"/>
    <property type="match status" value="1"/>
</dbReference>
<evidence type="ECO:0000256" key="9">
    <source>
        <dbReference type="ARBA" id="ARBA00023077"/>
    </source>
</evidence>
<evidence type="ECO:0000256" key="7">
    <source>
        <dbReference type="ARBA" id="ARBA00023004"/>
    </source>
</evidence>
<dbReference type="InterPro" id="IPR000531">
    <property type="entry name" value="Beta-barrel_TonB"/>
</dbReference>
<dbReference type="Pfam" id="PF07715">
    <property type="entry name" value="Plug"/>
    <property type="match status" value="1"/>
</dbReference>
<sequence>MPSARFVPLAFAVMCQTAMTGLASTALAAVGTRHDAADGRKAPGPAPHHPAAAPAAPEVLDVVARTLPGDVTNTTPGGGLMPVQTVPRLQSGITRDFIAKQAPTTNTLNLLQMTPGAVVANSDPLGLADHTTLSIRGMDQTEIGMVFEGMPAGDPIYGLADTSEWADSENIGHVNLTQGSSDINAPTYNAVGGQITETLRDPSRVRGGELELTGGTHATNKDFLRFDTGEIGHSGVVAFVSGSYTRNNNWRGPGTNRRYHVDAKLVKEWGEDNRAAAIFTWNSIDEAPNLYLTLGQWEQYGRSYNYAGSYTPGATNYYRLFQYDRTSMMISAPAHFRLGRHLTAELTPYYQWMSGLVPSGATLTPGKIYYGDSPAGSIDFPTVYKGKAAVAANAGSNSFNAGFNGSLALHTGVNTLRVGYWYGNLTKNSLYDYSPVSSSGAIMDTTIMTQGGQVLASKNFHLMQQVNAFSIEDTLSLLNHRLTVTAGFREVLLSRAGTNALPGAAYHWASDTATPLPRFSVSYAIDPRNQVFINANTSFHAPTSDVPYFDAFNMTTGKISTVGKTDLKDEYAISEEVGYRYTGLVTASVGFFNYNFTNRQISSSVYVDGALTTNFINAGGQTTRGAQAEIALRPWHHFSPYVSGQYLHATIDNDVAVGNDLLPTRGRTAIMTPKFTASAGLSYDDGRFFGNASFHYVDAQYSTFMNDEGIPAYKTGNVTLGYRMRSVGFLRHPQIQANFINIGDANYLSGIYTVRTNARPTRGVRGTTIAGSAPSYYLGGGFAAVVSVSTGF</sequence>
<comment type="subcellular location">
    <subcellularLocation>
        <location evidence="1">Cell outer membrane</location>
        <topology evidence="1">Multi-pass membrane protein</topology>
    </subcellularLocation>
</comment>
<evidence type="ECO:0000313" key="18">
    <source>
        <dbReference type="Proteomes" id="UP001060895"/>
    </source>
</evidence>
<evidence type="ECO:0000256" key="10">
    <source>
        <dbReference type="ARBA" id="ARBA00023136"/>
    </source>
</evidence>
<evidence type="ECO:0000256" key="13">
    <source>
        <dbReference type="SAM" id="MobiDB-lite"/>
    </source>
</evidence>
<dbReference type="EMBL" id="BAQP01000024">
    <property type="protein sequence ID" value="GBQ20691.1"/>
    <property type="molecule type" value="Genomic_DNA"/>
</dbReference>
<evidence type="ECO:0000256" key="5">
    <source>
        <dbReference type="ARBA" id="ARBA00022692"/>
    </source>
</evidence>
<keyword evidence="11" id="KW-0998">Cell outer membrane</keyword>
<protein>
    <submittedName>
        <fullName evidence="17">TonB-dependent receptor</fullName>
    </submittedName>
</protein>
<evidence type="ECO:0000256" key="1">
    <source>
        <dbReference type="ARBA" id="ARBA00004571"/>
    </source>
</evidence>
<feature type="signal peptide" evidence="14">
    <location>
        <begin position="1"/>
        <end position="28"/>
    </location>
</feature>
<dbReference type="Gene3D" id="2.170.130.10">
    <property type="entry name" value="TonB-dependent receptor, plug domain"/>
    <property type="match status" value="1"/>
</dbReference>
<keyword evidence="7" id="KW-0408">Iron</keyword>
<evidence type="ECO:0000256" key="4">
    <source>
        <dbReference type="ARBA" id="ARBA00022496"/>
    </source>
</evidence>
<dbReference type="InterPro" id="IPR012910">
    <property type="entry name" value="Plug_dom"/>
</dbReference>
<keyword evidence="5" id="KW-0812">Transmembrane</keyword>
<dbReference type="Gene3D" id="2.40.170.20">
    <property type="entry name" value="TonB-dependent receptor, beta-barrel domain"/>
    <property type="match status" value="1"/>
</dbReference>
<dbReference type="PANTHER" id="PTHR32552:SF89">
    <property type="entry name" value="CATECHOLATE SIDEROPHORE RECEPTOR FIU"/>
    <property type="match status" value="1"/>
</dbReference>
<evidence type="ECO:0000256" key="3">
    <source>
        <dbReference type="ARBA" id="ARBA00022452"/>
    </source>
</evidence>
<evidence type="ECO:0000256" key="2">
    <source>
        <dbReference type="ARBA" id="ARBA00022448"/>
    </source>
</evidence>
<dbReference type="InterPro" id="IPR039426">
    <property type="entry name" value="TonB-dep_rcpt-like"/>
</dbReference>
<proteinExistence type="inferred from homology"/>
<evidence type="ECO:0000259" key="15">
    <source>
        <dbReference type="Pfam" id="PF00593"/>
    </source>
</evidence>
<comment type="similarity">
    <text evidence="12">Belongs to the TonB-dependent receptor family.</text>
</comment>
<dbReference type="Proteomes" id="UP001060895">
    <property type="component" value="Unassembled WGS sequence"/>
</dbReference>
<keyword evidence="6 14" id="KW-0732">Signal</keyword>
<keyword evidence="17" id="KW-0675">Receptor</keyword>
<feature type="region of interest" description="Disordered" evidence="13">
    <location>
        <begin position="34"/>
        <end position="54"/>
    </location>
</feature>
<organism evidence="17 18">
    <name type="scientific">Gluconacetobacter sacchari DSM 12717</name>
    <dbReference type="NCBI Taxonomy" id="1307940"/>
    <lineage>
        <taxon>Bacteria</taxon>
        <taxon>Pseudomonadati</taxon>
        <taxon>Pseudomonadota</taxon>
        <taxon>Alphaproteobacteria</taxon>
        <taxon>Acetobacterales</taxon>
        <taxon>Acetobacteraceae</taxon>
        <taxon>Gluconacetobacter</taxon>
    </lineage>
</organism>
<gene>
    <name evidence="17" type="ORF">AA12717_0649</name>
</gene>
<accession>A0ABQ0P3R2</accession>
<keyword evidence="9 12" id="KW-0798">TonB box</keyword>
<evidence type="ECO:0000256" key="12">
    <source>
        <dbReference type="RuleBase" id="RU003357"/>
    </source>
</evidence>
<evidence type="ECO:0000256" key="11">
    <source>
        <dbReference type="ARBA" id="ARBA00023237"/>
    </source>
</evidence>
<evidence type="ECO:0000256" key="8">
    <source>
        <dbReference type="ARBA" id="ARBA00023065"/>
    </source>
</evidence>
<name>A0ABQ0P3R2_9PROT</name>
<comment type="caution">
    <text evidence="17">The sequence shown here is derived from an EMBL/GenBank/DDBJ whole genome shotgun (WGS) entry which is preliminary data.</text>
</comment>
<evidence type="ECO:0000313" key="17">
    <source>
        <dbReference type="EMBL" id="GBQ20691.1"/>
    </source>
</evidence>
<dbReference type="InterPro" id="IPR036942">
    <property type="entry name" value="Beta-barrel_TonB_sf"/>
</dbReference>
<keyword evidence="10 12" id="KW-0472">Membrane</keyword>
<feature type="chain" id="PRO_5046100620" evidence="14">
    <location>
        <begin position="29"/>
        <end position="792"/>
    </location>
</feature>
<keyword evidence="2" id="KW-0813">Transport</keyword>